<evidence type="ECO:0000313" key="3">
    <source>
        <dbReference type="Proteomes" id="UP000094569"/>
    </source>
</evidence>
<feature type="compositionally biased region" description="Basic and acidic residues" evidence="1">
    <location>
        <begin position="25"/>
        <end position="34"/>
    </location>
</feature>
<sequence length="305" mass="34459">MTESNEGSGPGRELGDLGALGANSDYDRRREQVRRAQKKHREGKRNRCRMLEDELHSLYNAITMAHELRDLRFENKILRDIMSRHSIPVPPDIRQQAPSFAEVTFINNAGHHQLLQVKLPGDENGSYERRTQVPPTSQDIHVPSSPRAGPAKPSNEKRDETCFSKGVISQMGVDFVLSLERPCLFHTRAPGEQEPSGHAISMQGILLSGAPQNLRDHAVWEVPAQQLDKLFELSGCLGLDGYITPVQAWNRIISRFDKTQLFDGRLERLRSSMIPHIKCYGFGALIEEKIFEDLMENTVRDIGSK</sequence>
<dbReference type="GO" id="GO:0003700">
    <property type="term" value="F:DNA-binding transcription factor activity"/>
    <property type="evidence" value="ECO:0007669"/>
    <property type="project" value="InterPro"/>
</dbReference>
<evidence type="ECO:0000313" key="2">
    <source>
        <dbReference type="EMBL" id="ODM17686.1"/>
    </source>
</evidence>
<feature type="compositionally biased region" description="Basic residues" evidence="1">
    <location>
        <begin position="35"/>
        <end position="45"/>
    </location>
</feature>
<dbReference type="STRING" id="573508.A0A1E3BBB1"/>
<dbReference type="CDD" id="cd14686">
    <property type="entry name" value="bZIP"/>
    <property type="match status" value="1"/>
</dbReference>
<organism evidence="2 3">
    <name type="scientific">Aspergillus cristatus</name>
    <name type="common">Chinese Fuzhuan brick tea-fermentation fungus</name>
    <name type="synonym">Eurotium cristatum</name>
    <dbReference type="NCBI Taxonomy" id="573508"/>
    <lineage>
        <taxon>Eukaryota</taxon>
        <taxon>Fungi</taxon>
        <taxon>Dikarya</taxon>
        <taxon>Ascomycota</taxon>
        <taxon>Pezizomycotina</taxon>
        <taxon>Eurotiomycetes</taxon>
        <taxon>Eurotiomycetidae</taxon>
        <taxon>Eurotiales</taxon>
        <taxon>Aspergillaceae</taxon>
        <taxon>Aspergillus</taxon>
        <taxon>Aspergillus subgen. Aspergillus</taxon>
    </lineage>
</organism>
<protein>
    <recommendedName>
        <fullName evidence="4">BZIP domain-containing protein</fullName>
    </recommendedName>
</protein>
<name>A0A1E3BBB1_ASPCR</name>
<feature type="region of interest" description="Disordered" evidence="1">
    <location>
        <begin position="1"/>
        <end position="45"/>
    </location>
</feature>
<comment type="caution">
    <text evidence="2">The sequence shown here is derived from an EMBL/GenBank/DDBJ whole genome shotgun (WGS) entry which is preliminary data.</text>
</comment>
<dbReference type="EMBL" id="JXNT01000007">
    <property type="protein sequence ID" value="ODM17686.1"/>
    <property type="molecule type" value="Genomic_DNA"/>
</dbReference>
<proteinExistence type="predicted"/>
<dbReference type="Gene3D" id="1.20.5.170">
    <property type="match status" value="1"/>
</dbReference>
<dbReference type="SUPFAM" id="SSF57959">
    <property type="entry name" value="Leucine zipper domain"/>
    <property type="match status" value="1"/>
</dbReference>
<evidence type="ECO:0000256" key="1">
    <source>
        <dbReference type="SAM" id="MobiDB-lite"/>
    </source>
</evidence>
<dbReference type="OrthoDB" id="2590011at2759"/>
<dbReference type="InterPro" id="IPR046347">
    <property type="entry name" value="bZIP_sf"/>
</dbReference>
<gene>
    <name evidence="2" type="ORF">SI65_06474</name>
</gene>
<dbReference type="AlphaFoldDB" id="A0A1E3BBB1"/>
<keyword evidence="3" id="KW-1185">Reference proteome</keyword>
<dbReference type="Proteomes" id="UP000094569">
    <property type="component" value="Unassembled WGS sequence"/>
</dbReference>
<evidence type="ECO:0008006" key="4">
    <source>
        <dbReference type="Google" id="ProtNLM"/>
    </source>
</evidence>
<dbReference type="VEuPathDB" id="FungiDB:SI65_06474"/>
<accession>A0A1E3BBB1</accession>
<reference evidence="2 3" key="1">
    <citation type="journal article" date="2016" name="BMC Genomics">
        <title>Comparative genomic and transcriptomic analyses of the Fuzhuan brick tea-fermentation fungus Aspergillus cristatus.</title>
        <authorList>
            <person name="Ge Y."/>
            <person name="Wang Y."/>
            <person name="Liu Y."/>
            <person name="Tan Y."/>
            <person name="Ren X."/>
            <person name="Zhang X."/>
            <person name="Hyde K.D."/>
            <person name="Liu Y."/>
            <person name="Liu Z."/>
        </authorList>
    </citation>
    <scope>NUCLEOTIDE SEQUENCE [LARGE SCALE GENOMIC DNA]</scope>
    <source>
        <strain evidence="2 3">GZAAS20.1005</strain>
    </source>
</reference>
<feature type="region of interest" description="Disordered" evidence="1">
    <location>
        <begin position="122"/>
        <end position="158"/>
    </location>
</feature>